<dbReference type="InterPro" id="IPR022312">
    <property type="entry name" value="DNA_pol_X"/>
</dbReference>
<dbReference type="PRINTS" id="PR00869">
    <property type="entry name" value="DNAPOLX"/>
</dbReference>
<dbReference type="PROSITE" id="PS50172">
    <property type="entry name" value="BRCT"/>
    <property type="match status" value="1"/>
</dbReference>
<sequence>MESEPPSFQTLAGSSPARDEGLPTLDFSILPPVYVLSTHFTDEELKKAKESLVFRGAPLTDNVKDARIFFGRIASKTRAKLELRWKGITTEDISKDEAKIESQEIGGELPTKRRRIDSGVPKVVEQKDDLTTDDETDSPSDKEISMSKHSKGAHEDSTTDNESIPETVEQASPRTINPTIEIHSPMPESISTVDVVSFDEPDFKDVVKIVSIDWVDDLIKAGHLLPLDNYLVYQGRILPNVDDIKKDRSSQIMFRNSKFDILPGSTQKMAERPVIAHGILERAQADAESTPPKNRKLNRAFGGRRFGKSNIPFRKFDLSQASRAKLLQQTTSEYEGDESDIPEPPEWVKKNIIYACQRSTPAPAPNDDFINELKKIKLARVLLVDEIGVRAYSTSIASLAAYPYKITNYREIIQLPGCDLKIANLWIEWKNTGRIKEAEEAENEGDMPILKLFWEIWGVGATSAREFLYKNGWRELDDIVEFGWHTLSRVQQIGVKYYDEFLEGIPRAEVEEIGAIVKEHGVKVRDEGIELMIVGGYRRGKERAGDVDMIVSHRDLDKTANLVTHIVENLEKAGYITHTLLLSLHGTHRGQSTLAYRASTMVASGGMGFDTLDKALVVWQDPYWPTKKEDLAKNPKAKNPNVHRRVDIIVSPWRTVGCAITGWSGGTTFQRDLRRYAKNVKGWKFDSSGVRSRRTGEVVALEGPNGVDGSMEDAERAVFEGMALVYREPWERCTG</sequence>
<keyword evidence="5" id="KW-0239">DNA-directed DNA polymerase</keyword>
<organism evidence="10 11">
    <name type="scientific">Patellaria atrata CBS 101060</name>
    <dbReference type="NCBI Taxonomy" id="1346257"/>
    <lineage>
        <taxon>Eukaryota</taxon>
        <taxon>Fungi</taxon>
        <taxon>Dikarya</taxon>
        <taxon>Ascomycota</taxon>
        <taxon>Pezizomycotina</taxon>
        <taxon>Dothideomycetes</taxon>
        <taxon>Dothideomycetes incertae sedis</taxon>
        <taxon>Patellariales</taxon>
        <taxon>Patellariaceae</taxon>
        <taxon>Patellaria</taxon>
    </lineage>
</organism>
<dbReference type="OrthoDB" id="205514at2759"/>
<comment type="caution">
    <text evidence="10">The sequence shown here is derived from an EMBL/GenBank/DDBJ whole genome shotgun (WGS) entry which is preliminary data.</text>
</comment>
<dbReference type="InterPro" id="IPR029398">
    <property type="entry name" value="PolB_thumb"/>
</dbReference>
<dbReference type="InterPro" id="IPR002008">
    <property type="entry name" value="DNA_pol_X_beta-like"/>
</dbReference>
<dbReference type="Pfam" id="PF14792">
    <property type="entry name" value="DNA_pol_B_palm"/>
    <property type="match status" value="1"/>
</dbReference>
<dbReference type="GO" id="GO:0003887">
    <property type="term" value="F:DNA-directed DNA polymerase activity"/>
    <property type="evidence" value="ECO:0007669"/>
    <property type="project" value="UniProtKB-KW"/>
</dbReference>
<feature type="compositionally biased region" description="Basic and acidic residues" evidence="8">
    <location>
        <begin position="139"/>
        <end position="157"/>
    </location>
</feature>
<proteinExistence type="predicted"/>
<dbReference type="EMBL" id="MU006102">
    <property type="protein sequence ID" value="KAF2836871.1"/>
    <property type="molecule type" value="Genomic_DNA"/>
</dbReference>
<dbReference type="InterPro" id="IPR037160">
    <property type="entry name" value="DNA_Pol_thumb_sf"/>
</dbReference>
<dbReference type="Pfam" id="PF14791">
    <property type="entry name" value="DNA_pol_B_thumb"/>
    <property type="match status" value="1"/>
</dbReference>
<dbReference type="GO" id="GO:0006303">
    <property type="term" value="P:double-strand break repair via nonhomologous end joining"/>
    <property type="evidence" value="ECO:0007669"/>
    <property type="project" value="TreeGrafter"/>
</dbReference>
<evidence type="ECO:0000256" key="1">
    <source>
        <dbReference type="ARBA" id="ARBA00012417"/>
    </source>
</evidence>
<dbReference type="AlphaFoldDB" id="A0A9P4S6Y3"/>
<dbReference type="Gene3D" id="3.30.460.10">
    <property type="entry name" value="Beta Polymerase, domain 2"/>
    <property type="match status" value="1"/>
</dbReference>
<dbReference type="InterPro" id="IPR043519">
    <property type="entry name" value="NT_sf"/>
</dbReference>
<feature type="domain" description="BRCT" evidence="9">
    <location>
        <begin position="207"/>
        <end position="232"/>
    </location>
</feature>
<dbReference type="PANTHER" id="PTHR11276:SF29">
    <property type="entry name" value="DNA POLYMERASE TYPE-X FAMILY PROTEIN POL4"/>
    <property type="match status" value="1"/>
</dbReference>
<keyword evidence="3" id="KW-0548">Nucleotidyltransferase</keyword>
<evidence type="ECO:0000256" key="2">
    <source>
        <dbReference type="ARBA" id="ARBA00022679"/>
    </source>
</evidence>
<dbReference type="GO" id="GO:0003677">
    <property type="term" value="F:DNA binding"/>
    <property type="evidence" value="ECO:0007669"/>
    <property type="project" value="InterPro"/>
</dbReference>
<dbReference type="CDD" id="cd00141">
    <property type="entry name" value="NT_POLXc"/>
    <property type="match status" value="1"/>
</dbReference>
<gene>
    <name evidence="10" type="ORF">M501DRAFT_987130</name>
</gene>
<reference evidence="10" key="1">
    <citation type="journal article" date="2020" name="Stud. Mycol.">
        <title>101 Dothideomycetes genomes: a test case for predicting lifestyles and emergence of pathogens.</title>
        <authorList>
            <person name="Haridas S."/>
            <person name="Albert R."/>
            <person name="Binder M."/>
            <person name="Bloem J."/>
            <person name="Labutti K."/>
            <person name="Salamov A."/>
            <person name="Andreopoulos B."/>
            <person name="Baker S."/>
            <person name="Barry K."/>
            <person name="Bills G."/>
            <person name="Bluhm B."/>
            <person name="Cannon C."/>
            <person name="Castanera R."/>
            <person name="Culley D."/>
            <person name="Daum C."/>
            <person name="Ezra D."/>
            <person name="Gonzalez J."/>
            <person name="Henrissat B."/>
            <person name="Kuo A."/>
            <person name="Liang C."/>
            <person name="Lipzen A."/>
            <person name="Lutzoni F."/>
            <person name="Magnuson J."/>
            <person name="Mondo S."/>
            <person name="Nolan M."/>
            <person name="Ohm R."/>
            <person name="Pangilinan J."/>
            <person name="Park H.-J."/>
            <person name="Ramirez L."/>
            <person name="Alfaro M."/>
            <person name="Sun H."/>
            <person name="Tritt A."/>
            <person name="Yoshinaga Y."/>
            <person name="Zwiers L.-H."/>
            <person name="Turgeon B."/>
            <person name="Goodwin S."/>
            <person name="Spatafora J."/>
            <person name="Crous P."/>
            <person name="Grigoriev I."/>
        </authorList>
    </citation>
    <scope>NUCLEOTIDE SEQUENCE</scope>
    <source>
        <strain evidence="10">CBS 101060</strain>
    </source>
</reference>
<dbReference type="Gene3D" id="3.30.210.10">
    <property type="entry name" value="DNA polymerase, thumb domain"/>
    <property type="match status" value="1"/>
</dbReference>
<dbReference type="PANTHER" id="PTHR11276">
    <property type="entry name" value="DNA POLYMERASE TYPE-X FAMILY MEMBER"/>
    <property type="match status" value="1"/>
</dbReference>
<dbReference type="SUPFAM" id="SSF47802">
    <property type="entry name" value="DNA polymerase beta, N-terminal domain-like"/>
    <property type="match status" value="1"/>
</dbReference>
<keyword evidence="11" id="KW-1185">Reference proteome</keyword>
<dbReference type="InterPro" id="IPR018944">
    <property type="entry name" value="DNA_pol_lambd_fingers_domain"/>
</dbReference>
<dbReference type="EC" id="2.7.7.7" evidence="1"/>
<dbReference type="InterPro" id="IPR027421">
    <property type="entry name" value="DNA_pol_lamdba_lyase_dom_sf"/>
</dbReference>
<feature type="compositionally biased region" description="Polar residues" evidence="8">
    <location>
        <begin position="160"/>
        <end position="173"/>
    </location>
</feature>
<evidence type="ECO:0000256" key="7">
    <source>
        <dbReference type="ARBA" id="ARBA00049244"/>
    </source>
</evidence>
<comment type="catalytic activity">
    <reaction evidence="7">
        <text>DNA(n) + a 2'-deoxyribonucleoside 5'-triphosphate = DNA(n+1) + diphosphate</text>
        <dbReference type="Rhea" id="RHEA:22508"/>
        <dbReference type="Rhea" id="RHEA-COMP:17339"/>
        <dbReference type="Rhea" id="RHEA-COMP:17340"/>
        <dbReference type="ChEBI" id="CHEBI:33019"/>
        <dbReference type="ChEBI" id="CHEBI:61560"/>
        <dbReference type="ChEBI" id="CHEBI:173112"/>
        <dbReference type="EC" id="2.7.7.7"/>
    </reaction>
</comment>
<protein>
    <recommendedName>
        <fullName evidence="1">DNA-directed DNA polymerase</fullName>
        <ecNumber evidence="1">2.7.7.7</ecNumber>
    </recommendedName>
</protein>
<dbReference type="Gene3D" id="1.10.150.110">
    <property type="entry name" value="DNA polymerase beta, N-terminal domain-like"/>
    <property type="match status" value="1"/>
</dbReference>
<name>A0A9P4S6Y3_9PEZI</name>
<dbReference type="GO" id="GO:0005634">
    <property type="term" value="C:nucleus"/>
    <property type="evidence" value="ECO:0007669"/>
    <property type="project" value="TreeGrafter"/>
</dbReference>
<evidence type="ECO:0000256" key="4">
    <source>
        <dbReference type="ARBA" id="ARBA00022763"/>
    </source>
</evidence>
<evidence type="ECO:0000256" key="5">
    <source>
        <dbReference type="ARBA" id="ARBA00022932"/>
    </source>
</evidence>
<feature type="region of interest" description="Disordered" evidence="8">
    <location>
        <begin position="99"/>
        <end position="173"/>
    </location>
</feature>
<evidence type="ECO:0000259" key="9">
    <source>
        <dbReference type="PROSITE" id="PS50172"/>
    </source>
</evidence>
<evidence type="ECO:0000256" key="3">
    <source>
        <dbReference type="ARBA" id="ARBA00022695"/>
    </source>
</evidence>
<dbReference type="PRINTS" id="PR00870">
    <property type="entry name" value="DNAPOLXBETA"/>
</dbReference>
<dbReference type="InterPro" id="IPR002054">
    <property type="entry name" value="DNA-dir_DNA_pol_X"/>
</dbReference>
<dbReference type="Pfam" id="PF14716">
    <property type="entry name" value="HHH_8"/>
    <property type="match status" value="1"/>
</dbReference>
<dbReference type="SUPFAM" id="SSF81585">
    <property type="entry name" value="PsbU/PolX domain-like"/>
    <property type="match status" value="1"/>
</dbReference>
<accession>A0A9P4S6Y3</accession>
<keyword evidence="2" id="KW-0808">Transferase</keyword>
<dbReference type="SMART" id="SM00483">
    <property type="entry name" value="POLXc"/>
    <property type="match status" value="1"/>
</dbReference>
<keyword evidence="6" id="KW-0234">DNA repair</keyword>
<dbReference type="InterPro" id="IPR028207">
    <property type="entry name" value="DNA_pol_B_palm_palm"/>
</dbReference>
<evidence type="ECO:0000313" key="11">
    <source>
        <dbReference type="Proteomes" id="UP000799429"/>
    </source>
</evidence>
<dbReference type="SUPFAM" id="SSF81301">
    <property type="entry name" value="Nucleotidyltransferase"/>
    <property type="match status" value="1"/>
</dbReference>
<dbReference type="FunFam" id="1.10.150.110:FF:000005">
    <property type="entry name" value="DNA polymerase POL4"/>
    <property type="match status" value="1"/>
</dbReference>
<dbReference type="InterPro" id="IPR001357">
    <property type="entry name" value="BRCT_dom"/>
</dbReference>
<evidence type="ECO:0000256" key="6">
    <source>
        <dbReference type="ARBA" id="ARBA00023204"/>
    </source>
</evidence>
<dbReference type="Pfam" id="PF10391">
    <property type="entry name" value="DNA_pol_lambd_f"/>
    <property type="match status" value="1"/>
</dbReference>
<dbReference type="InterPro" id="IPR010996">
    <property type="entry name" value="HHH_MUS81"/>
</dbReference>
<evidence type="ECO:0000256" key="8">
    <source>
        <dbReference type="SAM" id="MobiDB-lite"/>
    </source>
</evidence>
<keyword evidence="4" id="KW-0227">DNA damage</keyword>
<dbReference type="Proteomes" id="UP000799429">
    <property type="component" value="Unassembled WGS sequence"/>
</dbReference>
<evidence type="ECO:0000313" key="10">
    <source>
        <dbReference type="EMBL" id="KAF2836871.1"/>
    </source>
</evidence>
<dbReference type="FunFam" id="3.30.210.10:FF:000005">
    <property type="entry name" value="DNA polymerase IV"/>
    <property type="match status" value="1"/>
</dbReference>
<dbReference type="Gene3D" id="1.10.150.20">
    <property type="entry name" value="5' to 3' exonuclease, C-terminal subdomain"/>
    <property type="match status" value="1"/>
</dbReference>